<dbReference type="InterPro" id="IPR004616">
    <property type="entry name" value="Leu/Phe-tRNA_Trfase"/>
</dbReference>
<comment type="subcellular location">
    <subcellularLocation>
        <location evidence="1 15">Cytoplasm</location>
    </subcellularLocation>
</comment>
<keyword evidence="2 15" id="KW-0963">Cytoplasm</keyword>
<evidence type="ECO:0000256" key="9">
    <source>
        <dbReference type="ARBA" id="ARBA00061535"/>
    </source>
</evidence>
<evidence type="ECO:0000256" key="12">
    <source>
        <dbReference type="ARBA" id="ARBA00077136"/>
    </source>
</evidence>
<comment type="catalytic activity">
    <reaction evidence="5 15">
        <text>L-phenylalanyl-tRNA(Phe) + an N-terminal L-alpha-aminoacyl-[protein] = an N-terminal L-phenylalanyl-L-alpha-aminoacyl-[protein] + tRNA(Phe)</text>
        <dbReference type="Rhea" id="RHEA:43632"/>
        <dbReference type="Rhea" id="RHEA-COMP:9668"/>
        <dbReference type="Rhea" id="RHEA-COMP:9699"/>
        <dbReference type="Rhea" id="RHEA-COMP:10636"/>
        <dbReference type="Rhea" id="RHEA-COMP:10637"/>
        <dbReference type="ChEBI" id="CHEBI:78442"/>
        <dbReference type="ChEBI" id="CHEBI:78531"/>
        <dbReference type="ChEBI" id="CHEBI:78597"/>
        <dbReference type="ChEBI" id="CHEBI:83561"/>
        <dbReference type="EC" id="2.3.2.6"/>
    </reaction>
</comment>
<gene>
    <name evidence="15 16" type="primary">aat</name>
    <name evidence="16" type="ORF">GHNINEIG_01179</name>
</gene>
<evidence type="ECO:0000256" key="3">
    <source>
        <dbReference type="ARBA" id="ARBA00022679"/>
    </source>
</evidence>
<comment type="catalytic activity">
    <reaction evidence="6 15">
        <text>N-terminal L-arginyl-[protein] + L-leucyl-tRNA(Leu) = N-terminal L-leucyl-L-arginyl-[protein] + tRNA(Leu) + H(+)</text>
        <dbReference type="Rhea" id="RHEA:50416"/>
        <dbReference type="Rhea" id="RHEA-COMP:9613"/>
        <dbReference type="Rhea" id="RHEA-COMP:9622"/>
        <dbReference type="Rhea" id="RHEA-COMP:12672"/>
        <dbReference type="Rhea" id="RHEA-COMP:12673"/>
        <dbReference type="ChEBI" id="CHEBI:15378"/>
        <dbReference type="ChEBI" id="CHEBI:64719"/>
        <dbReference type="ChEBI" id="CHEBI:78442"/>
        <dbReference type="ChEBI" id="CHEBI:78494"/>
        <dbReference type="ChEBI" id="CHEBI:133044"/>
        <dbReference type="EC" id="2.3.2.6"/>
    </reaction>
</comment>
<evidence type="ECO:0000256" key="6">
    <source>
        <dbReference type="ARBA" id="ARBA00050652"/>
    </source>
</evidence>
<dbReference type="FunFam" id="3.40.630.70:FF:000001">
    <property type="entry name" value="Leucyl/phenylalanyl-tRNA--protein transferase"/>
    <property type="match status" value="1"/>
</dbReference>
<proteinExistence type="inferred from homology"/>
<dbReference type="EC" id="2.3.2.6" evidence="10 15"/>
<keyword evidence="4 15" id="KW-0012">Acyltransferase</keyword>
<evidence type="ECO:0000256" key="13">
    <source>
        <dbReference type="ARBA" id="ARBA00077165"/>
    </source>
</evidence>
<reference evidence="16 17" key="1">
    <citation type="submission" date="2018-08" db="EMBL/GenBank/DDBJ databases">
        <title>Horizontal acquisition of hydrogen conversion ability and other habitat adaptations in Hydrogenovibrio crunogenus strains.</title>
        <authorList>
            <person name="Gonnella G."/>
            <person name="Adam N."/>
            <person name="Perner M."/>
        </authorList>
    </citation>
    <scope>NUCLEOTIDE SEQUENCE [LARGE SCALE GENOMIC DNA]</scope>
    <source>
        <strain evidence="16 17">SP-41</strain>
    </source>
</reference>
<dbReference type="HAMAP" id="MF_00688">
    <property type="entry name" value="Leu_Phe_trans"/>
    <property type="match status" value="1"/>
</dbReference>
<evidence type="ECO:0000256" key="15">
    <source>
        <dbReference type="HAMAP-Rule" id="MF_00688"/>
    </source>
</evidence>
<dbReference type="InterPro" id="IPR042203">
    <property type="entry name" value="Leu/Phe-tRNA_Trfase_C"/>
</dbReference>
<keyword evidence="17" id="KW-1185">Reference proteome</keyword>
<dbReference type="EMBL" id="CP032096">
    <property type="protein sequence ID" value="QBZ83138.1"/>
    <property type="molecule type" value="Genomic_DNA"/>
</dbReference>
<comment type="function">
    <text evidence="8 15">Functions in the N-end rule pathway of protein degradation where it conjugates Leu, Phe and, less efficiently, Met from aminoacyl-tRNAs to the N-termini of proteins containing an N-terminal arginine or lysine.</text>
</comment>
<organism evidence="16 17">
    <name type="scientific">Hydrogenovibrio crunogenus</name>
    <dbReference type="NCBI Taxonomy" id="39765"/>
    <lineage>
        <taxon>Bacteria</taxon>
        <taxon>Pseudomonadati</taxon>
        <taxon>Pseudomonadota</taxon>
        <taxon>Gammaproteobacteria</taxon>
        <taxon>Thiotrichales</taxon>
        <taxon>Piscirickettsiaceae</taxon>
        <taxon>Hydrogenovibrio</taxon>
    </lineage>
</organism>
<evidence type="ECO:0000256" key="2">
    <source>
        <dbReference type="ARBA" id="ARBA00022490"/>
    </source>
</evidence>
<comment type="similarity">
    <text evidence="9 15">Belongs to the L/F-transferase family.</text>
</comment>
<dbReference type="Gene3D" id="3.40.630.70">
    <property type="entry name" value="Leucyl/phenylalanyl-tRNA-protein transferase, C-terminal domain"/>
    <property type="match status" value="1"/>
</dbReference>
<evidence type="ECO:0000256" key="5">
    <source>
        <dbReference type="ARBA" id="ARBA00050607"/>
    </source>
</evidence>
<keyword evidence="3 15" id="KW-0808">Transferase</keyword>
<evidence type="ECO:0000256" key="11">
    <source>
        <dbReference type="ARBA" id="ARBA00074372"/>
    </source>
</evidence>
<dbReference type="Proteomes" id="UP000296201">
    <property type="component" value="Chromosome"/>
</dbReference>
<evidence type="ECO:0000256" key="1">
    <source>
        <dbReference type="ARBA" id="ARBA00004496"/>
    </source>
</evidence>
<dbReference type="PANTHER" id="PTHR30098">
    <property type="entry name" value="LEUCYL/PHENYLALANYL-TRNA--PROTEIN TRANSFERASE"/>
    <property type="match status" value="1"/>
</dbReference>
<dbReference type="Gene3D" id="3.30.70.3550">
    <property type="entry name" value="Leucyl/phenylalanyl-tRNA-protein transferase, N-terminal domain"/>
    <property type="match status" value="1"/>
</dbReference>
<dbReference type="RefSeq" id="WP_135795784.1">
    <property type="nucleotide sequence ID" value="NZ_CP032096.1"/>
</dbReference>
<comment type="catalytic activity">
    <reaction evidence="7 15">
        <text>N-terminal L-lysyl-[protein] + L-leucyl-tRNA(Leu) = N-terminal L-leucyl-L-lysyl-[protein] + tRNA(Leu) + H(+)</text>
        <dbReference type="Rhea" id="RHEA:12340"/>
        <dbReference type="Rhea" id="RHEA-COMP:9613"/>
        <dbReference type="Rhea" id="RHEA-COMP:9622"/>
        <dbReference type="Rhea" id="RHEA-COMP:12670"/>
        <dbReference type="Rhea" id="RHEA-COMP:12671"/>
        <dbReference type="ChEBI" id="CHEBI:15378"/>
        <dbReference type="ChEBI" id="CHEBI:65249"/>
        <dbReference type="ChEBI" id="CHEBI:78442"/>
        <dbReference type="ChEBI" id="CHEBI:78494"/>
        <dbReference type="ChEBI" id="CHEBI:133043"/>
        <dbReference type="EC" id="2.3.2.6"/>
    </reaction>
</comment>
<dbReference type="InterPro" id="IPR016181">
    <property type="entry name" value="Acyl_CoA_acyltransferase"/>
</dbReference>
<dbReference type="AlphaFoldDB" id="A0A4P7NZL0"/>
<name>A0A4P7NZL0_9GAMM</name>
<dbReference type="SUPFAM" id="SSF55729">
    <property type="entry name" value="Acyl-CoA N-acyltransferases (Nat)"/>
    <property type="match status" value="1"/>
</dbReference>
<evidence type="ECO:0000256" key="8">
    <source>
        <dbReference type="ARBA" id="ARBA00054043"/>
    </source>
</evidence>
<dbReference type="OrthoDB" id="9790282at2"/>
<dbReference type="NCBIfam" id="TIGR00667">
    <property type="entry name" value="aat"/>
    <property type="match status" value="1"/>
</dbReference>
<evidence type="ECO:0000256" key="10">
    <source>
        <dbReference type="ARBA" id="ARBA00066767"/>
    </source>
</evidence>
<evidence type="ECO:0000313" key="17">
    <source>
        <dbReference type="Proteomes" id="UP000296201"/>
    </source>
</evidence>
<dbReference type="PANTHER" id="PTHR30098:SF2">
    <property type="entry name" value="LEUCYL_PHENYLALANYL-TRNA--PROTEIN TRANSFERASE"/>
    <property type="match status" value="1"/>
</dbReference>
<sequence length="256" mass="29466">MSEPIHQPFWLDSKPVVFPPTHLAMTEPDGLLAVGGDLTPEWLLNAYHKGIFPWFNEDDPILWWTPNPRSVLFIDSLKVRRSLIKTIRKQKFTITLDQQFENVMRQCATIERHDQDGTWISEDMLSAYGQLHKSGHAHSVEVWEDNQLVGGLYGVAIGKVFFGESMFSKKPDASKIALVALCQQLKAWGFRIIDTQMETPHLRSLGATLISREYFESILKQETHKDFPPKLWQLEVNWQKPFLAEHVSNKTNQSNP</sequence>
<evidence type="ECO:0000313" key="16">
    <source>
        <dbReference type="EMBL" id="QBZ83138.1"/>
    </source>
</evidence>
<dbReference type="InterPro" id="IPR042221">
    <property type="entry name" value="Leu/Phe-tRNA_Trfase_N"/>
</dbReference>
<dbReference type="FunFam" id="3.30.70.3550:FF:000001">
    <property type="entry name" value="Leucyl/phenylalanyl-tRNA--protein transferase"/>
    <property type="match status" value="1"/>
</dbReference>
<dbReference type="GO" id="GO:0030163">
    <property type="term" value="P:protein catabolic process"/>
    <property type="evidence" value="ECO:0007669"/>
    <property type="project" value="UniProtKB-UniRule"/>
</dbReference>
<evidence type="ECO:0000256" key="7">
    <source>
        <dbReference type="ARBA" id="ARBA00051538"/>
    </source>
</evidence>
<dbReference type="GO" id="GO:0008914">
    <property type="term" value="F:leucyl-tRNA--protein transferase activity"/>
    <property type="evidence" value="ECO:0007669"/>
    <property type="project" value="UniProtKB-UniRule"/>
</dbReference>
<dbReference type="Pfam" id="PF03588">
    <property type="entry name" value="Leu_Phe_trans"/>
    <property type="match status" value="1"/>
</dbReference>
<protein>
    <recommendedName>
        <fullName evidence="11 15">Leucyl/phenylalanyl-tRNA--protein transferase</fullName>
        <ecNumber evidence="10 15">2.3.2.6</ecNumber>
    </recommendedName>
    <alternativeName>
        <fullName evidence="12 15">L/F-transferase</fullName>
    </alternativeName>
    <alternativeName>
        <fullName evidence="13 15">Leucyltransferase</fullName>
    </alternativeName>
    <alternativeName>
        <fullName evidence="14 15">Phenyalanyltransferase</fullName>
    </alternativeName>
</protein>
<accession>A0A4P7NZL0</accession>
<evidence type="ECO:0000256" key="14">
    <source>
        <dbReference type="ARBA" id="ARBA00083640"/>
    </source>
</evidence>
<dbReference type="GO" id="GO:0005737">
    <property type="term" value="C:cytoplasm"/>
    <property type="evidence" value="ECO:0007669"/>
    <property type="project" value="UniProtKB-SubCell"/>
</dbReference>
<evidence type="ECO:0000256" key="4">
    <source>
        <dbReference type="ARBA" id="ARBA00023315"/>
    </source>
</evidence>